<dbReference type="GO" id="GO:0000234">
    <property type="term" value="F:phosphoethanolamine N-methyltransferase activity"/>
    <property type="evidence" value="ECO:0007669"/>
    <property type="project" value="UniProtKB-EC"/>
</dbReference>
<comment type="catalytic activity">
    <reaction evidence="6">
        <text>N,N-dimethylethanolamine phosphate + S-adenosyl-L-methionine = phosphocholine + S-adenosyl-L-homocysteine + H(+)</text>
        <dbReference type="Rhea" id="RHEA:25325"/>
        <dbReference type="ChEBI" id="CHEBI:15378"/>
        <dbReference type="ChEBI" id="CHEBI:57856"/>
        <dbReference type="ChEBI" id="CHEBI:58641"/>
        <dbReference type="ChEBI" id="CHEBI:59789"/>
        <dbReference type="ChEBI" id="CHEBI:295975"/>
        <dbReference type="EC" id="2.1.1.103"/>
    </reaction>
    <physiologicalReaction direction="left-to-right" evidence="6">
        <dbReference type="Rhea" id="RHEA:25326"/>
    </physiologicalReaction>
</comment>
<dbReference type="CDD" id="cd02440">
    <property type="entry name" value="AdoMet_MTases"/>
    <property type="match status" value="1"/>
</dbReference>
<comment type="pathway">
    <text evidence="2">Lipid metabolism.</text>
</comment>
<dbReference type="Pfam" id="PF13847">
    <property type="entry name" value="Methyltransf_31"/>
    <property type="match status" value="1"/>
</dbReference>
<protein>
    <recommendedName>
        <fullName evidence="5">phosphoethanolamine N-methyltransferase</fullName>
        <ecNumber evidence="5">2.1.1.103</ecNumber>
    </recommendedName>
</protein>
<accession>A0AAD5LRS7</accession>
<name>A0AAD5LRS7_PYTIN</name>
<keyword evidence="3" id="KW-0489">Methyltransferase</keyword>
<feature type="compositionally biased region" description="Low complexity" evidence="8">
    <location>
        <begin position="202"/>
        <end position="238"/>
    </location>
</feature>
<dbReference type="PANTHER" id="PTHR44307">
    <property type="entry name" value="PHOSPHOETHANOLAMINE METHYLTRANSFERASE"/>
    <property type="match status" value="1"/>
</dbReference>
<evidence type="ECO:0000313" key="11">
    <source>
        <dbReference type="Proteomes" id="UP001209570"/>
    </source>
</evidence>
<feature type="region of interest" description="Disordered" evidence="8">
    <location>
        <begin position="137"/>
        <end position="271"/>
    </location>
</feature>
<comment type="catalytic activity">
    <reaction evidence="7">
        <text>N-methylethanolamine phosphate + S-adenosyl-L-methionine = N,N-dimethylethanolamine phosphate + S-adenosyl-L-homocysteine + H(+)</text>
        <dbReference type="Rhea" id="RHEA:25321"/>
        <dbReference type="ChEBI" id="CHEBI:15378"/>
        <dbReference type="ChEBI" id="CHEBI:57781"/>
        <dbReference type="ChEBI" id="CHEBI:57856"/>
        <dbReference type="ChEBI" id="CHEBI:58641"/>
        <dbReference type="ChEBI" id="CHEBI:59789"/>
        <dbReference type="EC" id="2.1.1.103"/>
    </reaction>
    <physiologicalReaction direction="left-to-right" evidence="7">
        <dbReference type="Rhea" id="RHEA:25322"/>
    </physiologicalReaction>
</comment>
<dbReference type="EMBL" id="JAKCXM010000023">
    <property type="protein sequence ID" value="KAJ0407277.1"/>
    <property type="molecule type" value="Genomic_DNA"/>
</dbReference>
<feature type="compositionally biased region" description="Low complexity" evidence="8">
    <location>
        <begin position="253"/>
        <end position="271"/>
    </location>
</feature>
<feature type="compositionally biased region" description="Low complexity" evidence="8">
    <location>
        <begin position="823"/>
        <end position="835"/>
    </location>
</feature>
<evidence type="ECO:0000256" key="2">
    <source>
        <dbReference type="ARBA" id="ARBA00005189"/>
    </source>
</evidence>
<feature type="region of interest" description="Disordered" evidence="8">
    <location>
        <begin position="823"/>
        <end position="864"/>
    </location>
</feature>
<gene>
    <name evidence="10" type="ORF">P43SY_008052</name>
</gene>
<sequence length="887" mass="94240">MTLLPAYQRMLQDNTVLFGTHTNVTTRYLLQNNEADLKTVGCASGRQLAPSDVKCTLRKCSLKPGATAPEEPCEVICNRYGHADDDAPLCQERCQCQDTADPSLICWMLCVPNLPPSQCALDQQTCKKNHQAIICAATPAPTPAPPTAGPQPTPGPGPNPQPTPGPGPNPQPTPGPGPGPQPTPGPGPQPTAAPGPQPTQAPSPGSSSAAPTSKTPGATSKAPSSGSSGTESPSSSATRTIETPPMAGAQPIATDKPASATKPKTPAPSSSAATLVVPMAADSAALADVADRSVDVVVFNRVLTFASDQQAKLLAKQVLRVLRADGVVTFRESCLQEPYRCEGATYRHPSFYIGLFGTAVLDDASHGFAYLDFVHCKSLGVYRRFAHSHGELVFTYRKIEQPAEEEEVNSRGRSLSQQVDNFQNFLDNQQYSNESITRYEKIFGEGYVSTGGQVTTTEFVALLDLKPGQRVLDVGCGIGGGDFYMANSFGVSVHGIDLSTNMVYRAIESYATHHKPRDGNDVEFEICDATTKSFPPHSFDVVYSRDTILHIEDKRALFTQFFSWLKPGGKLLISDYCCGDEQPPSEHFKAYVKRRGYVLLSPRQYGDVLTAVGFHGVRAEDRTAQFVSVLKEELARTYKNKKAFIEETSEADFNDIVQGWEAKLARCADGDQKWGLFLAMTLLPAYQRMLQDNTVSFGDHTNATSRFLAAQNGFESKTIGCATGRHLAASEGKCTLRQCKLKAGAKTPEEPCEVICNRYGHADTDAGACKESCECTDLPNPAEICWMLCVAHLPEDKCAADKQTCKGQALVCPGASSAAGGAGSMSGSHSMHGGSTKAPSVGDVAGSKSSAQGSTSKPSTPAPSSSAVAVAVSSLAVTAFAGAMALM</sequence>
<dbReference type="SUPFAM" id="SSF53335">
    <property type="entry name" value="S-adenosyl-L-methionine-dependent methyltransferases"/>
    <property type="match status" value="2"/>
</dbReference>
<keyword evidence="11" id="KW-1185">Reference proteome</keyword>
<feature type="compositionally biased region" description="Pro residues" evidence="8">
    <location>
        <begin position="140"/>
        <end position="201"/>
    </location>
</feature>
<dbReference type="GO" id="GO:0032259">
    <property type="term" value="P:methylation"/>
    <property type="evidence" value="ECO:0007669"/>
    <property type="project" value="UniProtKB-KW"/>
</dbReference>
<evidence type="ECO:0000256" key="6">
    <source>
        <dbReference type="ARBA" id="ARBA00047619"/>
    </source>
</evidence>
<evidence type="ECO:0000259" key="9">
    <source>
        <dbReference type="Pfam" id="PF13847"/>
    </source>
</evidence>
<evidence type="ECO:0000256" key="4">
    <source>
        <dbReference type="ARBA" id="ARBA00022679"/>
    </source>
</evidence>
<dbReference type="InterPro" id="IPR025714">
    <property type="entry name" value="Methyltranfer_dom"/>
</dbReference>
<organism evidence="10 11">
    <name type="scientific">Pythium insidiosum</name>
    <name type="common">Pythiosis disease agent</name>
    <dbReference type="NCBI Taxonomy" id="114742"/>
    <lineage>
        <taxon>Eukaryota</taxon>
        <taxon>Sar</taxon>
        <taxon>Stramenopiles</taxon>
        <taxon>Oomycota</taxon>
        <taxon>Peronosporomycetes</taxon>
        <taxon>Pythiales</taxon>
        <taxon>Pythiaceae</taxon>
        <taxon>Pythium</taxon>
    </lineage>
</organism>
<dbReference type="EC" id="2.1.1.103" evidence="5"/>
<reference evidence="10" key="1">
    <citation type="submission" date="2021-12" db="EMBL/GenBank/DDBJ databases">
        <title>Prjna785345.</title>
        <authorList>
            <person name="Rujirawat T."/>
            <person name="Krajaejun T."/>
        </authorList>
    </citation>
    <scope>NUCLEOTIDE SEQUENCE</scope>
    <source>
        <strain evidence="10">Pi057C3</strain>
    </source>
</reference>
<dbReference type="SUPFAM" id="SSF81995">
    <property type="entry name" value="beta-sandwich domain of Sec23/24"/>
    <property type="match status" value="1"/>
</dbReference>
<evidence type="ECO:0000256" key="1">
    <source>
        <dbReference type="ARBA" id="ARBA00004969"/>
    </source>
</evidence>
<dbReference type="InterPro" id="IPR029063">
    <property type="entry name" value="SAM-dependent_MTases_sf"/>
</dbReference>
<keyword evidence="4" id="KW-0808">Transferase</keyword>
<comment type="pathway">
    <text evidence="1">Phospholipid metabolism; phosphatidylcholine biosynthesis.</text>
</comment>
<evidence type="ECO:0000256" key="5">
    <source>
        <dbReference type="ARBA" id="ARBA00035674"/>
    </source>
</evidence>
<feature type="compositionally biased region" description="Low complexity" evidence="8">
    <location>
        <begin position="854"/>
        <end position="864"/>
    </location>
</feature>
<dbReference type="Proteomes" id="UP001209570">
    <property type="component" value="Unassembled WGS sequence"/>
</dbReference>
<evidence type="ECO:0000256" key="8">
    <source>
        <dbReference type="SAM" id="MobiDB-lite"/>
    </source>
</evidence>
<dbReference type="AlphaFoldDB" id="A0AAD5LRS7"/>
<proteinExistence type="predicted"/>
<evidence type="ECO:0000256" key="3">
    <source>
        <dbReference type="ARBA" id="ARBA00022603"/>
    </source>
</evidence>
<evidence type="ECO:0000256" key="7">
    <source>
        <dbReference type="ARBA" id="ARBA00047841"/>
    </source>
</evidence>
<dbReference type="Gene3D" id="3.40.50.150">
    <property type="entry name" value="Vaccinia Virus protein VP39"/>
    <property type="match status" value="2"/>
</dbReference>
<comment type="caution">
    <text evidence="10">The sequence shown here is derived from an EMBL/GenBank/DDBJ whole genome shotgun (WGS) entry which is preliminary data.</text>
</comment>
<feature type="domain" description="Methyltransferase" evidence="9">
    <location>
        <begin position="466"/>
        <end position="588"/>
    </location>
</feature>
<evidence type="ECO:0000313" key="10">
    <source>
        <dbReference type="EMBL" id="KAJ0407277.1"/>
    </source>
</evidence>
<dbReference type="PANTHER" id="PTHR44307:SF2">
    <property type="entry name" value="PHOSPHOETHANOLAMINE METHYLTRANSFERASE ISOFORM X1"/>
    <property type="match status" value="1"/>
</dbReference>